<name>A0ACC0VKG4_9STRA</name>
<evidence type="ECO:0000313" key="2">
    <source>
        <dbReference type="Proteomes" id="UP001163321"/>
    </source>
</evidence>
<reference evidence="1 2" key="1">
    <citation type="journal article" date="2022" name="bioRxiv">
        <title>The genome of the oomycete Peronosclerospora sorghi, a cosmopolitan pathogen of maize and sorghum, is inflated with dispersed pseudogenes.</title>
        <authorList>
            <person name="Fletcher K."/>
            <person name="Martin F."/>
            <person name="Isakeit T."/>
            <person name="Cavanaugh K."/>
            <person name="Magill C."/>
            <person name="Michelmore R."/>
        </authorList>
    </citation>
    <scope>NUCLEOTIDE SEQUENCE [LARGE SCALE GENOMIC DNA]</scope>
    <source>
        <strain evidence="1">P6</strain>
    </source>
</reference>
<dbReference type="Proteomes" id="UP001163321">
    <property type="component" value="Chromosome 8"/>
</dbReference>
<organism evidence="1 2">
    <name type="scientific">Peronosclerospora sorghi</name>
    <dbReference type="NCBI Taxonomy" id="230839"/>
    <lineage>
        <taxon>Eukaryota</taxon>
        <taxon>Sar</taxon>
        <taxon>Stramenopiles</taxon>
        <taxon>Oomycota</taxon>
        <taxon>Peronosporomycetes</taxon>
        <taxon>Peronosporales</taxon>
        <taxon>Peronosporaceae</taxon>
        <taxon>Peronosclerospora</taxon>
    </lineage>
</organism>
<protein>
    <submittedName>
        <fullName evidence="1">Uncharacterized protein</fullName>
    </submittedName>
</protein>
<dbReference type="EMBL" id="CM047587">
    <property type="protein sequence ID" value="KAI9906855.1"/>
    <property type="molecule type" value="Genomic_DNA"/>
</dbReference>
<comment type="caution">
    <text evidence="1">The sequence shown here is derived from an EMBL/GenBank/DDBJ whole genome shotgun (WGS) entry which is preliminary data.</text>
</comment>
<accession>A0ACC0VKG4</accession>
<gene>
    <name evidence="1" type="ORF">PsorP6_016447</name>
</gene>
<proteinExistence type="predicted"/>
<sequence>MRIYIPISFALLASTGLAKVLSAVETEVVHNHLRAVQKHGKEKEDRMLSSEAELASFVEAIVSTLPGFPAADVKKIVEPYVAQIRKVTANSDSIRGEKDVDNAVFHSLFLHKINAIPFSTSIDGHITAYLTYLKLVGGEHPITEAAKRIDSMMTNGQKKTFATIIEDGQFLIWSQVDETRDGAIKKLFGNLAESTSDDAWKQSVLDRYETFYDNYINAEDYSVTFTFLYLHFLFDIEAALAAMSLSPRSSKGRVAGQAARKSCAHSLE</sequence>
<evidence type="ECO:0000313" key="1">
    <source>
        <dbReference type="EMBL" id="KAI9906855.1"/>
    </source>
</evidence>
<keyword evidence="2" id="KW-1185">Reference proteome</keyword>